<geneLocation type="plasmid" evidence="1 2">
    <name>pCHQ1</name>
</geneLocation>
<dbReference type="KEGG" id="sjp:SJA_P1-01470"/>
<keyword evidence="1" id="KW-0614">Plasmid</keyword>
<dbReference type="Proteomes" id="UP000007753">
    <property type="component" value="Plasmid pCHQ1"/>
</dbReference>
<dbReference type="AlphaFoldDB" id="D4Z917"/>
<sequence length="134" mass="14350">MTSGSSITLRPNGWSPISSLHATAYQVFHAYTLSGASSIVDPSSCNNLPVARALSSEPSRIAGPFYRISARHLFSVIGHITASAFERLRISALLVQILALFPRADMGQIVEPTGTYRSYSSSEVCIAEPGMTFG</sequence>
<name>D4Z917_SPHIU</name>
<organism evidence="1 2">
    <name type="scientific">Sphingobium indicum (strain DSM 16413 / CCM 7287 / MTCC 6362 / UT26 / NBRC 101211 / UT26S)</name>
    <name type="common">Sphingobium japonicum</name>
    <dbReference type="NCBI Taxonomy" id="452662"/>
    <lineage>
        <taxon>Bacteria</taxon>
        <taxon>Pseudomonadati</taxon>
        <taxon>Pseudomonadota</taxon>
        <taxon>Alphaproteobacteria</taxon>
        <taxon>Sphingomonadales</taxon>
        <taxon>Sphingomonadaceae</taxon>
        <taxon>Sphingobium</taxon>
    </lineage>
</organism>
<proteinExistence type="predicted"/>
<dbReference type="HOGENOM" id="CLU_1894853_0_0_5"/>
<accession>D4Z917</accession>
<evidence type="ECO:0000313" key="2">
    <source>
        <dbReference type="Proteomes" id="UP000007753"/>
    </source>
</evidence>
<dbReference type="EMBL" id="AP010805">
    <property type="protein sequence ID" value="BAI99099.1"/>
    <property type="molecule type" value="Genomic_DNA"/>
</dbReference>
<gene>
    <name evidence="1" type="ordered locus">SJA_P1-01470</name>
</gene>
<evidence type="ECO:0000313" key="1">
    <source>
        <dbReference type="EMBL" id="BAI99099.1"/>
    </source>
</evidence>
<reference evidence="1 2" key="1">
    <citation type="journal article" date="2010" name="J. Bacteriol.">
        <title>Complete genome sequence of the representative gamma-hexachlorocyclohexane-degrading bacterium Sphingobium japonicum UT26.</title>
        <authorList>
            <person name="Nagata Y."/>
            <person name="Ohtsubo Y."/>
            <person name="Endo R."/>
            <person name="Ichikawa N."/>
            <person name="Ankai A."/>
            <person name="Oguchi A."/>
            <person name="Fukui S."/>
            <person name="Fujita N."/>
            <person name="Tsuda M."/>
        </authorList>
    </citation>
    <scope>NUCLEOTIDE SEQUENCE [LARGE SCALE GENOMIC DNA]</scope>
    <source>
        <strain evidence="2">DSM 16413 / CCM 7287 / MTCC 6362 / UT26 / NBRC 101211 / UT26S</strain>
        <plasmid evidence="1 2">pCHQ1</plasmid>
    </source>
</reference>
<protein>
    <submittedName>
        <fullName evidence="1">Uncharacterized protein</fullName>
    </submittedName>
</protein>
<keyword evidence="2" id="KW-1185">Reference proteome</keyword>